<protein>
    <submittedName>
        <fullName evidence="5">Ammonium transporter</fullName>
    </submittedName>
</protein>
<evidence type="ECO:0000256" key="2">
    <source>
        <dbReference type="ARBA" id="ARBA00022692"/>
    </source>
</evidence>
<comment type="subcellular location">
    <subcellularLocation>
        <location evidence="1">Membrane</location>
        <topology evidence="1">Multi-pass membrane protein</topology>
    </subcellularLocation>
</comment>
<dbReference type="Gene3D" id="1.10.3430.10">
    <property type="entry name" value="Ammonium transporter AmtB like domains"/>
    <property type="match status" value="1"/>
</dbReference>
<keyword evidence="4" id="KW-0472">Membrane</keyword>
<organism evidence="5">
    <name type="scientific">hydrothermal vent metagenome</name>
    <dbReference type="NCBI Taxonomy" id="652676"/>
    <lineage>
        <taxon>unclassified sequences</taxon>
        <taxon>metagenomes</taxon>
        <taxon>ecological metagenomes</taxon>
    </lineage>
</organism>
<evidence type="ECO:0000256" key="3">
    <source>
        <dbReference type="ARBA" id="ARBA00022989"/>
    </source>
</evidence>
<gene>
    <name evidence="5" type="ORF">MGWOODY_XGa1121</name>
</gene>
<sequence>MIFGFVFLASVLTWGVIRTLAGLRVSEDDEYRGVDVSECGLEAYPEFTGNR</sequence>
<accession>A0A160TV77</accession>
<dbReference type="EMBL" id="CZRL01000077">
    <property type="protein sequence ID" value="CUS52144.1"/>
    <property type="molecule type" value="Genomic_DNA"/>
</dbReference>
<dbReference type="GO" id="GO:0016020">
    <property type="term" value="C:membrane"/>
    <property type="evidence" value="ECO:0007669"/>
    <property type="project" value="UniProtKB-SubCell"/>
</dbReference>
<keyword evidence="3" id="KW-1133">Transmembrane helix</keyword>
<dbReference type="InterPro" id="IPR029020">
    <property type="entry name" value="Ammonium/urea_transptr"/>
</dbReference>
<dbReference type="AlphaFoldDB" id="A0A160TV77"/>
<evidence type="ECO:0000313" key="5">
    <source>
        <dbReference type="EMBL" id="CUS52144.1"/>
    </source>
</evidence>
<evidence type="ECO:0000256" key="4">
    <source>
        <dbReference type="ARBA" id="ARBA00023136"/>
    </source>
</evidence>
<name>A0A160TV77_9ZZZZ</name>
<evidence type="ECO:0000256" key="1">
    <source>
        <dbReference type="ARBA" id="ARBA00004141"/>
    </source>
</evidence>
<reference evidence="5" key="1">
    <citation type="submission" date="2015-10" db="EMBL/GenBank/DDBJ databases">
        <authorList>
            <person name="Gilbert D.G."/>
        </authorList>
    </citation>
    <scope>NUCLEOTIDE SEQUENCE</scope>
</reference>
<proteinExistence type="predicted"/>
<keyword evidence="2" id="KW-0812">Transmembrane</keyword>